<dbReference type="RefSeq" id="WP_092722056.1">
    <property type="nucleotide sequence ID" value="NZ_FNNO01000002.1"/>
</dbReference>
<dbReference type="SUPFAM" id="SSF48452">
    <property type="entry name" value="TPR-like"/>
    <property type="match status" value="1"/>
</dbReference>
<dbReference type="AlphaFoldDB" id="A0A8X8LDW7"/>
<protein>
    <submittedName>
        <fullName evidence="8">Starch-binding associating with outer membrane</fullName>
    </submittedName>
</protein>
<accession>A0A8X8LDW7</accession>
<feature type="domain" description="SusD-like N-terminal" evidence="7">
    <location>
        <begin position="95"/>
        <end position="230"/>
    </location>
</feature>
<gene>
    <name evidence="8" type="ORF">SAMN05444410_10239</name>
</gene>
<comment type="subcellular location">
    <subcellularLocation>
        <location evidence="1">Cell outer membrane</location>
    </subcellularLocation>
</comment>
<name>A0A8X8LDW7_9BACT</name>
<dbReference type="GO" id="GO:0009279">
    <property type="term" value="C:cell outer membrane"/>
    <property type="evidence" value="ECO:0007669"/>
    <property type="project" value="UniProtKB-SubCell"/>
</dbReference>
<dbReference type="Gene3D" id="1.25.40.390">
    <property type="match status" value="1"/>
</dbReference>
<evidence type="ECO:0000256" key="4">
    <source>
        <dbReference type="ARBA" id="ARBA00023136"/>
    </source>
</evidence>
<comment type="caution">
    <text evidence="8">The sequence shown here is derived from an EMBL/GenBank/DDBJ whole genome shotgun (WGS) entry which is preliminary data.</text>
</comment>
<dbReference type="Proteomes" id="UP000198711">
    <property type="component" value="Unassembled WGS sequence"/>
</dbReference>
<keyword evidence="3" id="KW-0732">Signal</keyword>
<evidence type="ECO:0000256" key="5">
    <source>
        <dbReference type="ARBA" id="ARBA00023237"/>
    </source>
</evidence>
<keyword evidence="4" id="KW-0472">Membrane</keyword>
<dbReference type="PROSITE" id="PS51257">
    <property type="entry name" value="PROKAR_LIPOPROTEIN"/>
    <property type="match status" value="1"/>
</dbReference>
<evidence type="ECO:0000313" key="9">
    <source>
        <dbReference type="Proteomes" id="UP000198711"/>
    </source>
</evidence>
<dbReference type="InterPro" id="IPR011990">
    <property type="entry name" value="TPR-like_helical_dom_sf"/>
</dbReference>
<feature type="domain" description="RagB/SusD" evidence="6">
    <location>
        <begin position="362"/>
        <end position="597"/>
    </location>
</feature>
<keyword evidence="5" id="KW-0998">Cell outer membrane</keyword>
<proteinExistence type="inferred from homology"/>
<keyword evidence="9" id="KW-1185">Reference proteome</keyword>
<dbReference type="InterPro" id="IPR033985">
    <property type="entry name" value="SusD-like_N"/>
</dbReference>
<evidence type="ECO:0000313" key="8">
    <source>
        <dbReference type="EMBL" id="SDW34118.1"/>
    </source>
</evidence>
<dbReference type="Pfam" id="PF14322">
    <property type="entry name" value="SusD-like_3"/>
    <property type="match status" value="1"/>
</dbReference>
<evidence type="ECO:0000256" key="1">
    <source>
        <dbReference type="ARBA" id="ARBA00004442"/>
    </source>
</evidence>
<evidence type="ECO:0000256" key="2">
    <source>
        <dbReference type="ARBA" id="ARBA00006275"/>
    </source>
</evidence>
<dbReference type="Pfam" id="PF07980">
    <property type="entry name" value="SusD_RagB"/>
    <property type="match status" value="1"/>
</dbReference>
<reference evidence="8 9" key="1">
    <citation type="submission" date="2016-10" db="EMBL/GenBank/DDBJ databases">
        <authorList>
            <person name="Varghese N."/>
            <person name="Submissions S."/>
        </authorList>
    </citation>
    <scope>NUCLEOTIDE SEQUENCE [LARGE SCALE GENOMIC DNA]</scope>
    <source>
        <strain evidence="8 9">DSM 25353</strain>
    </source>
</reference>
<comment type="similarity">
    <text evidence="2">Belongs to the SusD family.</text>
</comment>
<dbReference type="InterPro" id="IPR012944">
    <property type="entry name" value="SusD_RagB_dom"/>
</dbReference>
<evidence type="ECO:0000259" key="7">
    <source>
        <dbReference type="Pfam" id="PF14322"/>
    </source>
</evidence>
<organism evidence="8 9">
    <name type="scientific">Hydrobacter penzbergensis</name>
    <dbReference type="NCBI Taxonomy" id="1235997"/>
    <lineage>
        <taxon>Bacteria</taxon>
        <taxon>Pseudomonadati</taxon>
        <taxon>Bacteroidota</taxon>
        <taxon>Chitinophagia</taxon>
        <taxon>Chitinophagales</taxon>
        <taxon>Chitinophagaceae</taxon>
        <taxon>Hydrobacter</taxon>
    </lineage>
</organism>
<dbReference type="EMBL" id="FNNO01000002">
    <property type="protein sequence ID" value="SDW34118.1"/>
    <property type="molecule type" value="Genomic_DNA"/>
</dbReference>
<evidence type="ECO:0000256" key="3">
    <source>
        <dbReference type="ARBA" id="ARBA00022729"/>
    </source>
</evidence>
<sequence>MKTNNINKRILYCLTMVLVISAGCKKDFLEPKPLSFYSPENSMVDIPGFNAALAACAKNLRDEYYGDGAPIISENIFSEVAVEGTTDKTGPAQNMDILIKPDAQLNHVDYNRIGWYWTQEYIGIRLANTVISRVGGVKTIPDSAKNIILGKAYFFRSFDYYRLVNQFGDVPCPMKELTGPKVDFATVKREVILARMKQDLEFAVKYVPWITDKGDVNRGAVYHLLTKVNLALGLFDDAIASANAVINSGYFRLMTSRFGVDAGVAAKNVTWDLHRPENKSLPTNTEGLFLVTDRFGDVGAYSGGMSIMRQAVPWYGGGQIITPDQKNGVATTQGVEIDNFSYYGRGIGRCRLTPYSTVYIWDDVNDLRHDSTSGNWMYMENLRYNDPALKKANNPYYGQRLRLYNGNSLLVKNGDTIRYWYPWPHYKLFVADQENNPMRGGHSDWYVFRLAETYLLRAEAYLWKGDAASATADINTIRTRAKCAPYTSAQVNLGTVLDERARELYWEEPRKTEITRMAYIFAKTGTPYNGKTYTSASFSTANFFYDRVLEKNDFYRKNIMTVHSDMYKMSPYHILWPVPQDAINANTNGRINQNQGYTGFELNVPPLDKIPE</sequence>
<evidence type="ECO:0000259" key="6">
    <source>
        <dbReference type="Pfam" id="PF07980"/>
    </source>
</evidence>